<keyword evidence="2" id="KW-1185">Reference proteome</keyword>
<name>A0ABW9Y853_9RHOB</name>
<dbReference type="Gene3D" id="3.40.50.10540">
    <property type="entry name" value="Crotonobetainyl-coa:carnitine coa-transferase, domain 1"/>
    <property type="match status" value="1"/>
</dbReference>
<dbReference type="Gene3D" id="3.30.1540.10">
    <property type="entry name" value="formyl-coa transferase, domain 3"/>
    <property type="match status" value="1"/>
</dbReference>
<dbReference type="Proteomes" id="UP001517376">
    <property type="component" value="Unassembled WGS sequence"/>
</dbReference>
<dbReference type="InterPro" id="IPR023606">
    <property type="entry name" value="CoA-Trfase_III_dom_1_sf"/>
</dbReference>
<evidence type="ECO:0000313" key="1">
    <source>
        <dbReference type="EMBL" id="NBE08598.1"/>
    </source>
</evidence>
<gene>
    <name evidence="1" type="ORF">GU920_13740</name>
</gene>
<keyword evidence="1" id="KW-0413">Isomerase</keyword>
<dbReference type="InterPro" id="IPR050509">
    <property type="entry name" value="CoA-transferase_III"/>
</dbReference>
<dbReference type="InterPro" id="IPR044855">
    <property type="entry name" value="CoA-Trfase_III_dom3_sf"/>
</dbReference>
<organism evidence="1 2">
    <name type="scientific">Paragemmobacter ruber</name>
    <dbReference type="NCBI Taxonomy" id="1985673"/>
    <lineage>
        <taxon>Bacteria</taxon>
        <taxon>Pseudomonadati</taxon>
        <taxon>Pseudomonadota</taxon>
        <taxon>Alphaproteobacteria</taxon>
        <taxon>Rhodobacterales</taxon>
        <taxon>Paracoccaceae</taxon>
        <taxon>Paragemmobacter</taxon>
    </lineage>
</organism>
<dbReference type="RefSeq" id="WP_161767657.1">
    <property type="nucleotide sequence ID" value="NZ_JAAATW010000003.1"/>
</dbReference>
<protein>
    <submittedName>
        <fullName evidence="1">2-methylfumaryl-CoA isomerase</fullName>
    </submittedName>
</protein>
<dbReference type="PANTHER" id="PTHR48228:SF5">
    <property type="entry name" value="ALPHA-METHYLACYL-COA RACEMASE"/>
    <property type="match status" value="1"/>
</dbReference>
<dbReference type="PANTHER" id="PTHR48228">
    <property type="entry name" value="SUCCINYL-COA--D-CITRAMALATE COA-TRANSFERASE"/>
    <property type="match status" value="1"/>
</dbReference>
<proteinExistence type="predicted"/>
<comment type="caution">
    <text evidence="1">The sequence shown here is derived from an EMBL/GenBank/DDBJ whole genome shotgun (WGS) entry which is preliminary data.</text>
</comment>
<dbReference type="InterPro" id="IPR003673">
    <property type="entry name" value="CoA-Trfase_fam_III"/>
</dbReference>
<dbReference type="Pfam" id="PF02515">
    <property type="entry name" value="CoA_transf_3"/>
    <property type="match status" value="1"/>
</dbReference>
<dbReference type="EMBL" id="JAAATW010000003">
    <property type="protein sequence ID" value="NBE08598.1"/>
    <property type="molecule type" value="Genomic_DNA"/>
</dbReference>
<dbReference type="GO" id="GO:0016853">
    <property type="term" value="F:isomerase activity"/>
    <property type="evidence" value="ECO:0007669"/>
    <property type="project" value="UniProtKB-KW"/>
</dbReference>
<dbReference type="SUPFAM" id="SSF89796">
    <property type="entry name" value="CoA-transferase family III (CaiB/BaiF)"/>
    <property type="match status" value="1"/>
</dbReference>
<sequence>MAGVLAGMRVVEGSAFVAVPLAGMTLAQMGADVIRFDRPQGGLDARRWPVTKDGVSLFWAGMNKGKRSLAVDMARPEGQEIVTALICAPGPEAGMFLTNLRARGWMDYPALKARREDLIMVSLTGTRRGEPAVDYTVNPSLGFPMATGAEGSAEPVAHVLPAWDCIAGGMVVNALLAAERHRLRTGRGQLAELSLKDVAAAMLGHLGIVGEVLANGVDRAKAGNALYGAYGQDFLLACGTRVMVVGLTDRQWRGLVQVLEAKEAVAALERRLGLDLRAEGNRWAARKEITGLFAPWFATRPLAEVAPLFDAAGLTWSVFRSFGEAVRTDPDLSPDNPMIAAIHQPGVGVLPVPGLPIGFSDLERVAPAPAPVLGQHTEEILADLLGLGSGQIGRLMDAGVVAQGIRPAVRAA</sequence>
<accession>A0ABW9Y853</accession>
<evidence type="ECO:0000313" key="2">
    <source>
        <dbReference type="Proteomes" id="UP001517376"/>
    </source>
</evidence>
<reference evidence="2" key="1">
    <citation type="submission" date="2020-01" db="EMBL/GenBank/DDBJ databases">
        <title>Sphingomonas sp. strain CSW-10.</title>
        <authorList>
            <person name="Chen W.-M."/>
        </authorList>
    </citation>
    <scope>NUCLEOTIDE SEQUENCE [LARGE SCALE GENOMIC DNA]</scope>
    <source>
        <strain evidence="2">CCP-1</strain>
    </source>
</reference>